<reference evidence="4" key="3">
    <citation type="submission" date="2020-05" db="UniProtKB">
        <authorList>
            <consortium name="EnsemblMetazoa"/>
        </authorList>
    </citation>
    <scope>IDENTIFICATION</scope>
    <source>
        <strain evidence="4">USDA</strain>
    </source>
</reference>
<gene>
    <name evidence="4" type="primary">8233479</name>
    <name evidence="3" type="ORF">Phum_PHUM366290</name>
</gene>
<dbReference type="SUPFAM" id="SSF46689">
    <property type="entry name" value="Homeodomain-like"/>
    <property type="match status" value="2"/>
</dbReference>
<dbReference type="CTD" id="8233479"/>
<comment type="subcellular location">
    <subcellularLocation>
        <location evidence="1">Nucleus</location>
    </subcellularLocation>
</comment>
<dbReference type="InterPro" id="IPR009057">
    <property type="entry name" value="Homeodomain-like_sf"/>
</dbReference>
<feature type="domain" description="HTH psq-type" evidence="2">
    <location>
        <begin position="211"/>
        <end position="250"/>
    </location>
</feature>
<reference evidence="3" key="2">
    <citation type="submission" date="2007-04" db="EMBL/GenBank/DDBJ databases">
        <title>The genome of the human body louse.</title>
        <authorList>
            <consortium name="The Human Body Louse Genome Consortium"/>
            <person name="Kirkness E."/>
            <person name="Walenz B."/>
            <person name="Hass B."/>
            <person name="Bruggner R."/>
            <person name="Strausberg R."/>
        </authorList>
    </citation>
    <scope>NUCLEOTIDE SEQUENCE</scope>
    <source>
        <strain evidence="3">USDA</strain>
    </source>
</reference>
<keyword evidence="5" id="KW-1185">Reference proteome</keyword>
<dbReference type="Gene3D" id="1.10.10.60">
    <property type="entry name" value="Homeodomain-like"/>
    <property type="match status" value="2"/>
</dbReference>
<dbReference type="GO" id="GO:0005634">
    <property type="term" value="C:nucleus"/>
    <property type="evidence" value="ECO:0007669"/>
    <property type="project" value="UniProtKB-SubCell"/>
</dbReference>
<feature type="domain" description="HTH psq-type" evidence="2">
    <location>
        <begin position="49"/>
        <end position="76"/>
    </location>
</feature>
<sequence>MRFDEPPVKNVLETKTDVTSGERKEIKLKKNSVRRNCYKQYTMASMWGALEKIQEGLSVYRASLEYGVPRKTLRNWMKKYNIMNLCSLALNHVECVMDQEKVKTGNTDMMNKNALKTQQRLQEHNYTNPPMDETIYNNKIEMTNGGTILNTGDNQKNKNSNLKLGGNHLQQKNDSKQMIQATSTISHDQRSPIDSKSKAIKKDVFNRIRRSEEELQKAAEMVRGGMTFQTASDTFNIPISTIRFYMARRGILPQRRRGRGSSGVRDDDLIHPPFEIIHYRLPDIDKPI</sequence>
<dbReference type="GO" id="GO:0003677">
    <property type="term" value="F:DNA binding"/>
    <property type="evidence" value="ECO:0007669"/>
    <property type="project" value="InterPro"/>
</dbReference>
<organism>
    <name type="scientific">Pediculus humanus subsp. corporis</name>
    <name type="common">Body louse</name>
    <dbReference type="NCBI Taxonomy" id="121224"/>
    <lineage>
        <taxon>Eukaryota</taxon>
        <taxon>Metazoa</taxon>
        <taxon>Ecdysozoa</taxon>
        <taxon>Arthropoda</taxon>
        <taxon>Hexapoda</taxon>
        <taxon>Insecta</taxon>
        <taxon>Pterygota</taxon>
        <taxon>Neoptera</taxon>
        <taxon>Paraneoptera</taxon>
        <taxon>Psocodea</taxon>
        <taxon>Troctomorpha</taxon>
        <taxon>Phthiraptera</taxon>
        <taxon>Anoplura</taxon>
        <taxon>Pediculidae</taxon>
        <taxon>Pediculus</taxon>
    </lineage>
</organism>
<evidence type="ECO:0000313" key="5">
    <source>
        <dbReference type="Proteomes" id="UP000009046"/>
    </source>
</evidence>
<dbReference type="InParanoid" id="E0VPW3"/>
<dbReference type="GeneID" id="8233479"/>
<dbReference type="eggNOG" id="ENOG502SXXF">
    <property type="taxonomic scope" value="Eukaryota"/>
</dbReference>
<evidence type="ECO:0000256" key="1">
    <source>
        <dbReference type="ARBA" id="ARBA00004123"/>
    </source>
</evidence>
<dbReference type="EnsemblMetazoa" id="PHUM366290-RA">
    <property type="protein sequence ID" value="PHUM366290-PA"/>
    <property type="gene ID" value="PHUM366290"/>
</dbReference>
<dbReference type="KEGG" id="phu:Phum_PHUM366290"/>
<dbReference type="Pfam" id="PF05225">
    <property type="entry name" value="HTH_psq"/>
    <property type="match status" value="2"/>
</dbReference>
<dbReference type="EMBL" id="AAZO01004263">
    <property type="status" value="NOT_ANNOTATED_CDS"/>
    <property type="molecule type" value="Genomic_DNA"/>
</dbReference>
<evidence type="ECO:0000313" key="3">
    <source>
        <dbReference type="EMBL" id="EEB15419.1"/>
    </source>
</evidence>
<dbReference type="InterPro" id="IPR007889">
    <property type="entry name" value="HTH_Psq"/>
</dbReference>
<proteinExistence type="predicted"/>
<reference evidence="3" key="1">
    <citation type="submission" date="2007-04" db="EMBL/GenBank/DDBJ databases">
        <title>Annotation of Pediculus humanus corporis strain USDA.</title>
        <authorList>
            <person name="Kirkness E."/>
            <person name="Hannick L."/>
            <person name="Hass B."/>
            <person name="Bruggner R."/>
            <person name="Lawson D."/>
            <person name="Bidwell S."/>
            <person name="Joardar V."/>
            <person name="Caler E."/>
            <person name="Walenz B."/>
            <person name="Inman J."/>
            <person name="Schobel S."/>
            <person name="Galinsky K."/>
            <person name="Amedeo P."/>
            <person name="Strausberg R."/>
        </authorList>
    </citation>
    <scope>NUCLEOTIDE SEQUENCE</scope>
    <source>
        <strain evidence="3">USDA</strain>
    </source>
</reference>
<dbReference type="AlphaFoldDB" id="E0VPW3"/>
<evidence type="ECO:0000259" key="2">
    <source>
        <dbReference type="Pfam" id="PF05225"/>
    </source>
</evidence>
<name>E0VPW3_PEDHC</name>
<protein>
    <recommendedName>
        <fullName evidence="2">HTH psq-type domain-containing protein</fullName>
    </recommendedName>
</protein>
<evidence type="ECO:0000313" key="4">
    <source>
        <dbReference type="EnsemblMetazoa" id="PHUM366290-PA"/>
    </source>
</evidence>
<dbReference type="VEuPathDB" id="VectorBase:PHUM366290"/>
<dbReference type="OrthoDB" id="7421119at2759"/>
<dbReference type="HOGENOM" id="CLU_967424_0_0_1"/>
<dbReference type="RefSeq" id="XP_002428157.1">
    <property type="nucleotide sequence ID" value="XM_002428112.1"/>
</dbReference>
<accession>E0VPW3</accession>
<dbReference type="EMBL" id="DS235379">
    <property type="protein sequence ID" value="EEB15419.1"/>
    <property type="molecule type" value="Genomic_DNA"/>
</dbReference>
<dbReference type="Proteomes" id="UP000009046">
    <property type="component" value="Unassembled WGS sequence"/>
</dbReference>